<dbReference type="EMBL" id="PKMF04000101">
    <property type="protein sequence ID" value="KAK7850404.1"/>
    <property type="molecule type" value="Genomic_DNA"/>
</dbReference>
<keyword evidence="2" id="KW-1185">Reference proteome</keyword>
<protein>
    <submittedName>
        <fullName evidence="1">Uncharacterized protein</fullName>
    </submittedName>
</protein>
<sequence>MCNGLEDHALHELTIHRHKKKRKINLLTLPTAKISIFYSLHCLPTLRTMAAFTMPPLAKASTKFMRKHFVEETLIWPNVAIIFNYLANEITKEYDETTQQPFFQRNDHTTILHIAILAQHFDLALEIATRFRYLVGERDEDGMTALQLLSCNPKAFERVRRRGFLKRISGKGKYRKVYMIITDEAEKFTSESHNAFKLVC</sequence>
<comment type="caution">
    <text evidence="1">The sequence shown here is derived from an EMBL/GenBank/DDBJ whole genome shotgun (WGS) entry which is preliminary data.</text>
</comment>
<dbReference type="Proteomes" id="UP000237347">
    <property type="component" value="Unassembled WGS sequence"/>
</dbReference>
<dbReference type="AlphaFoldDB" id="A0AAW0LFZ2"/>
<evidence type="ECO:0000313" key="2">
    <source>
        <dbReference type="Proteomes" id="UP000237347"/>
    </source>
</evidence>
<evidence type="ECO:0000313" key="1">
    <source>
        <dbReference type="EMBL" id="KAK7850404.1"/>
    </source>
</evidence>
<accession>A0AAW0LFZ2</accession>
<name>A0AAW0LFZ2_QUESU</name>
<organism evidence="1 2">
    <name type="scientific">Quercus suber</name>
    <name type="common">Cork oak</name>
    <dbReference type="NCBI Taxonomy" id="58331"/>
    <lineage>
        <taxon>Eukaryota</taxon>
        <taxon>Viridiplantae</taxon>
        <taxon>Streptophyta</taxon>
        <taxon>Embryophyta</taxon>
        <taxon>Tracheophyta</taxon>
        <taxon>Spermatophyta</taxon>
        <taxon>Magnoliopsida</taxon>
        <taxon>eudicotyledons</taxon>
        <taxon>Gunneridae</taxon>
        <taxon>Pentapetalae</taxon>
        <taxon>rosids</taxon>
        <taxon>fabids</taxon>
        <taxon>Fagales</taxon>
        <taxon>Fagaceae</taxon>
        <taxon>Quercus</taxon>
    </lineage>
</organism>
<gene>
    <name evidence="1" type="ORF">CFP56_001013</name>
</gene>
<proteinExistence type="predicted"/>
<reference evidence="1 2" key="1">
    <citation type="journal article" date="2018" name="Sci. Data">
        <title>The draft genome sequence of cork oak.</title>
        <authorList>
            <person name="Ramos A.M."/>
            <person name="Usie A."/>
            <person name="Barbosa P."/>
            <person name="Barros P.M."/>
            <person name="Capote T."/>
            <person name="Chaves I."/>
            <person name="Simoes F."/>
            <person name="Abreu I."/>
            <person name="Carrasquinho I."/>
            <person name="Faro C."/>
            <person name="Guimaraes J.B."/>
            <person name="Mendonca D."/>
            <person name="Nobrega F."/>
            <person name="Rodrigues L."/>
            <person name="Saibo N.J.M."/>
            <person name="Varela M.C."/>
            <person name="Egas C."/>
            <person name="Matos J."/>
            <person name="Miguel C.M."/>
            <person name="Oliveira M.M."/>
            <person name="Ricardo C.P."/>
            <person name="Goncalves S."/>
        </authorList>
    </citation>
    <scope>NUCLEOTIDE SEQUENCE [LARGE SCALE GENOMIC DNA]</scope>
    <source>
        <strain evidence="2">cv. HL8</strain>
    </source>
</reference>